<accession>A0A4U0GYT8</accession>
<evidence type="ECO:0000256" key="3">
    <source>
        <dbReference type="SAM" id="SignalP"/>
    </source>
</evidence>
<keyword evidence="3" id="KW-0732">Signal</keyword>
<keyword evidence="2" id="KW-0812">Transmembrane</keyword>
<feature type="coiled-coil region" evidence="1">
    <location>
        <begin position="116"/>
        <end position="143"/>
    </location>
</feature>
<feature type="chain" id="PRO_5020620744" evidence="3">
    <location>
        <begin position="20"/>
        <end position="180"/>
    </location>
</feature>
<organism evidence="4 5">
    <name type="scientific">Sphingobacterium alkalisoli</name>
    <dbReference type="NCBI Taxonomy" id="1874115"/>
    <lineage>
        <taxon>Bacteria</taxon>
        <taxon>Pseudomonadati</taxon>
        <taxon>Bacteroidota</taxon>
        <taxon>Sphingobacteriia</taxon>
        <taxon>Sphingobacteriales</taxon>
        <taxon>Sphingobacteriaceae</taxon>
        <taxon>Sphingobacterium</taxon>
    </lineage>
</organism>
<protein>
    <submittedName>
        <fullName evidence="4">Uncharacterized protein</fullName>
    </submittedName>
</protein>
<dbReference type="RefSeq" id="WP_136821451.1">
    <property type="nucleotide sequence ID" value="NZ_BMJX01000004.1"/>
</dbReference>
<evidence type="ECO:0000313" key="5">
    <source>
        <dbReference type="Proteomes" id="UP000309872"/>
    </source>
</evidence>
<evidence type="ECO:0000256" key="1">
    <source>
        <dbReference type="SAM" id="Coils"/>
    </source>
</evidence>
<evidence type="ECO:0000256" key="2">
    <source>
        <dbReference type="SAM" id="Phobius"/>
    </source>
</evidence>
<evidence type="ECO:0000313" key="4">
    <source>
        <dbReference type="EMBL" id="TJY64391.1"/>
    </source>
</evidence>
<keyword evidence="2" id="KW-1133">Transmembrane helix</keyword>
<keyword evidence="2" id="KW-0472">Membrane</keyword>
<dbReference type="EMBL" id="SUKA01000004">
    <property type="protein sequence ID" value="TJY64391.1"/>
    <property type="molecule type" value="Genomic_DNA"/>
</dbReference>
<keyword evidence="5" id="KW-1185">Reference proteome</keyword>
<gene>
    <name evidence="4" type="ORF">FAZ19_14405</name>
</gene>
<comment type="caution">
    <text evidence="4">The sequence shown here is derived from an EMBL/GenBank/DDBJ whole genome shotgun (WGS) entry which is preliminary data.</text>
</comment>
<feature type="transmembrane region" description="Helical" evidence="2">
    <location>
        <begin position="149"/>
        <end position="166"/>
    </location>
</feature>
<name>A0A4U0GYT8_9SPHI</name>
<dbReference type="OrthoDB" id="713774at2"/>
<dbReference type="AlphaFoldDB" id="A0A4U0GYT8"/>
<sequence>MKKKLYFILLMYVSNPLFSQHLQVDSAAFEQQRTRVNTLLDERTRKFEEYDISLDQKTGVFGIFKTKGDMQKSIDILKTIVVNDNKIFIETRKLLDLKDGEREKFQQLATEFDTQVTAYMKTISKLQRENDRFKEQIKIHESEEHSGNSMIYISLFVIAALGFIIFKQNRALKSQKVTKV</sequence>
<feature type="signal peptide" evidence="3">
    <location>
        <begin position="1"/>
        <end position="19"/>
    </location>
</feature>
<proteinExistence type="predicted"/>
<reference evidence="4 5" key="1">
    <citation type="submission" date="2019-04" db="EMBL/GenBank/DDBJ databases">
        <title>Sphingobacterium olei sp. nov., isolated from oil-contaminated soil.</title>
        <authorList>
            <person name="Liu B."/>
        </authorList>
    </citation>
    <scope>NUCLEOTIDE SEQUENCE [LARGE SCALE GENOMIC DNA]</scope>
    <source>
        <strain evidence="4 5">Y3L14</strain>
    </source>
</reference>
<dbReference type="Proteomes" id="UP000309872">
    <property type="component" value="Unassembled WGS sequence"/>
</dbReference>
<keyword evidence="1" id="KW-0175">Coiled coil</keyword>